<gene>
    <name evidence="2" type="ORF">ES676_06495</name>
</gene>
<keyword evidence="1" id="KW-0732">Signal</keyword>
<evidence type="ECO:0000313" key="3">
    <source>
        <dbReference type="Proteomes" id="UP000323324"/>
    </source>
</evidence>
<accession>A0A8H2LF33</accession>
<feature type="chain" id="PRO_5034192454" evidence="1">
    <location>
        <begin position="19"/>
        <end position="119"/>
    </location>
</feature>
<dbReference type="EMBL" id="VSKM01000005">
    <property type="protein sequence ID" value="TYB76097.1"/>
    <property type="molecule type" value="Genomic_DNA"/>
</dbReference>
<dbReference type="SUPFAM" id="SSF82185">
    <property type="entry name" value="Histone H3 K4-specific methyltransferase SET7/9 N-terminal domain"/>
    <property type="match status" value="1"/>
</dbReference>
<dbReference type="AlphaFoldDB" id="A0A8H2LF33"/>
<dbReference type="RefSeq" id="WP_148369517.1">
    <property type="nucleotide sequence ID" value="NZ_VSKM01000005.1"/>
</dbReference>
<proteinExistence type="predicted"/>
<protein>
    <submittedName>
        <fullName evidence="2">Nicotinic acid mononucleotide adenyltransferase</fullName>
    </submittedName>
</protein>
<organism evidence="2 3">
    <name type="scientific">Bizionia saleffrena</name>
    <dbReference type="NCBI Taxonomy" id="291189"/>
    <lineage>
        <taxon>Bacteria</taxon>
        <taxon>Pseudomonadati</taxon>
        <taxon>Bacteroidota</taxon>
        <taxon>Flavobacteriia</taxon>
        <taxon>Flavobacteriales</taxon>
        <taxon>Flavobacteriaceae</taxon>
        <taxon>Bizionia</taxon>
    </lineage>
</organism>
<feature type="signal peptide" evidence="1">
    <location>
        <begin position="1"/>
        <end position="18"/>
    </location>
</feature>
<reference evidence="2 3" key="1">
    <citation type="submission" date="2019-08" db="EMBL/GenBank/DDBJ databases">
        <title>Genomes of Antarctic Bizionia species.</title>
        <authorList>
            <person name="Bowman J.P."/>
        </authorList>
    </citation>
    <scope>NUCLEOTIDE SEQUENCE [LARGE SCALE GENOMIC DNA]</scope>
    <source>
        <strain evidence="2 3">HFD</strain>
    </source>
</reference>
<name>A0A8H2LF33_9FLAO</name>
<keyword evidence="3" id="KW-1185">Reference proteome</keyword>
<dbReference type="Gene3D" id="3.90.930.1">
    <property type="match status" value="1"/>
</dbReference>
<comment type="caution">
    <text evidence="2">The sequence shown here is derived from an EMBL/GenBank/DDBJ whole genome shotgun (WGS) entry which is preliminary data.</text>
</comment>
<dbReference type="GO" id="GO:0016740">
    <property type="term" value="F:transferase activity"/>
    <property type="evidence" value="ECO:0007669"/>
    <property type="project" value="UniProtKB-KW"/>
</dbReference>
<sequence length="119" mass="13582">MKKILVFALLLSVTFTSAQNETIHPKFEKQGDIILATYYHNNGEIAQKGYFNKANKLEGTWVSFNNKGTKQSIGQYTNGVKVGKWLFWKENSLREVDYNNNVIANVGEWKNKTHLAIAD</sequence>
<dbReference type="Proteomes" id="UP000323324">
    <property type="component" value="Unassembled WGS sequence"/>
</dbReference>
<keyword evidence="2" id="KW-0808">Transferase</keyword>
<evidence type="ECO:0000313" key="2">
    <source>
        <dbReference type="EMBL" id="TYB76097.1"/>
    </source>
</evidence>
<evidence type="ECO:0000256" key="1">
    <source>
        <dbReference type="SAM" id="SignalP"/>
    </source>
</evidence>